<feature type="binding site" evidence="9">
    <location>
        <position position="64"/>
    </location>
    <ligand>
        <name>substrate</name>
    </ligand>
</feature>
<dbReference type="GO" id="GO:0050427">
    <property type="term" value="P:3'-phosphoadenosine 5'-phosphosulfate metabolic process"/>
    <property type="evidence" value="ECO:0007669"/>
    <property type="project" value="TreeGrafter"/>
</dbReference>
<dbReference type="GO" id="GO:0000287">
    <property type="term" value="F:magnesium ion binding"/>
    <property type="evidence" value="ECO:0007669"/>
    <property type="project" value="UniProtKB-UniRule"/>
</dbReference>
<dbReference type="PANTHER" id="PTHR43028:SF5">
    <property type="entry name" value="3'(2'),5'-BISPHOSPHATE NUCLEOTIDASE 1"/>
    <property type="match status" value="1"/>
</dbReference>
<evidence type="ECO:0000313" key="12">
    <source>
        <dbReference type="Proteomes" id="UP000324595"/>
    </source>
</evidence>
<dbReference type="FunFam" id="3.30.540.10:FF:000007">
    <property type="entry name" value="3'(2'),5'-bisphosphate nucleotidase CysQ"/>
    <property type="match status" value="1"/>
</dbReference>
<evidence type="ECO:0000256" key="3">
    <source>
        <dbReference type="ARBA" id="ARBA00022475"/>
    </source>
</evidence>
<accession>A0A5D3YQP3</accession>
<keyword evidence="8 9" id="KW-0472">Membrane</keyword>
<dbReference type="InterPro" id="IPR050725">
    <property type="entry name" value="CysQ/Inositol_MonoPase"/>
</dbReference>
<dbReference type="Gene3D" id="3.30.540.10">
    <property type="entry name" value="Fructose-1,6-Bisphosphatase, subunit A, domain 1"/>
    <property type="match status" value="1"/>
</dbReference>
<comment type="catalytic activity">
    <reaction evidence="1 9">
        <text>adenosine 3',5'-bisphosphate + H2O = AMP + phosphate</text>
        <dbReference type="Rhea" id="RHEA:10040"/>
        <dbReference type="ChEBI" id="CHEBI:15377"/>
        <dbReference type="ChEBI" id="CHEBI:43474"/>
        <dbReference type="ChEBI" id="CHEBI:58343"/>
        <dbReference type="ChEBI" id="CHEBI:456215"/>
        <dbReference type="EC" id="3.1.3.7"/>
    </reaction>
</comment>
<dbReference type="Pfam" id="PF00459">
    <property type="entry name" value="Inositol_P"/>
    <property type="match status" value="1"/>
</dbReference>
<feature type="binding site" evidence="9">
    <location>
        <position position="211"/>
    </location>
    <ligand>
        <name>Mg(2+)</name>
        <dbReference type="ChEBI" id="CHEBI:18420"/>
        <label>2</label>
    </ligand>
</feature>
<comment type="similarity">
    <text evidence="2 9">Belongs to the inositol monophosphatase superfamily. CysQ family.</text>
</comment>
<evidence type="ECO:0000313" key="11">
    <source>
        <dbReference type="EMBL" id="TYP95638.1"/>
    </source>
</evidence>
<feature type="binding site" evidence="10">
    <location>
        <position position="84"/>
    </location>
    <ligand>
        <name>Mg(2+)</name>
        <dbReference type="ChEBI" id="CHEBI:18420"/>
        <label>1</label>
        <note>catalytic</note>
    </ligand>
</feature>
<keyword evidence="12" id="KW-1185">Reference proteome</keyword>
<dbReference type="CDD" id="cd01638">
    <property type="entry name" value="CysQ"/>
    <property type="match status" value="1"/>
</dbReference>
<evidence type="ECO:0000256" key="7">
    <source>
        <dbReference type="ARBA" id="ARBA00022842"/>
    </source>
</evidence>
<feature type="binding site" evidence="9">
    <location>
        <position position="211"/>
    </location>
    <ligand>
        <name>substrate</name>
    </ligand>
</feature>
<keyword evidence="3 9" id="KW-1003">Cell membrane</keyword>
<dbReference type="Gene3D" id="3.40.190.80">
    <property type="match status" value="1"/>
</dbReference>
<gene>
    <name evidence="9" type="primary">cysQ</name>
    <name evidence="11" type="ORF">LX73_0953</name>
</gene>
<reference evidence="11 12" key="1">
    <citation type="submission" date="2019-07" db="EMBL/GenBank/DDBJ databases">
        <title>Genomic Encyclopedia of Archaeal and Bacterial Type Strains, Phase II (KMG-II): from individual species to whole genera.</title>
        <authorList>
            <person name="Goeker M."/>
        </authorList>
    </citation>
    <scope>NUCLEOTIDE SEQUENCE [LARGE SCALE GENOMIC DNA]</scope>
    <source>
        <strain evidence="11 12">DSM 21935</strain>
    </source>
</reference>
<organism evidence="11 12">
    <name type="scientific">Fodinibius salinus</name>
    <dbReference type="NCBI Taxonomy" id="860790"/>
    <lineage>
        <taxon>Bacteria</taxon>
        <taxon>Pseudomonadati</taxon>
        <taxon>Balneolota</taxon>
        <taxon>Balneolia</taxon>
        <taxon>Balneolales</taxon>
        <taxon>Balneolaceae</taxon>
        <taxon>Fodinibius</taxon>
    </lineage>
</organism>
<feature type="binding site" evidence="10">
    <location>
        <position position="87"/>
    </location>
    <ligand>
        <name>Mg(2+)</name>
        <dbReference type="ChEBI" id="CHEBI:18420"/>
        <label>1</label>
        <note>catalytic</note>
    </ligand>
</feature>
<name>A0A5D3YQP3_9BACT</name>
<evidence type="ECO:0000256" key="9">
    <source>
        <dbReference type="HAMAP-Rule" id="MF_02095"/>
    </source>
</evidence>
<feature type="binding site" evidence="9">
    <location>
        <position position="64"/>
    </location>
    <ligand>
        <name>Mg(2+)</name>
        <dbReference type="ChEBI" id="CHEBI:18420"/>
        <label>1</label>
    </ligand>
</feature>
<dbReference type="RefSeq" id="WP_148898296.1">
    <property type="nucleotide sequence ID" value="NZ_VNHY01000001.1"/>
</dbReference>
<dbReference type="InterPro" id="IPR000760">
    <property type="entry name" value="Inositol_monophosphatase-like"/>
</dbReference>
<feature type="binding site" evidence="10">
    <location>
        <position position="211"/>
    </location>
    <ligand>
        <name>Mg(2+)</name>
        <dbReference type="ChEBI" id="CHEBI:18420"/>
        <label>1</label>
        <note>catalytic</note>
    </ligand>
</feature>
<evidence type="ECO:0000256" key="6">
    <source>
        <dbReference type="ARBA" id="ARBA00022801"/>
    </source>
</evidence>
<evidence type="ECO:0000256" key="10">
    <source>
        <dbReference type="PIRSR" id="PIRSR600760-2"/>
    </source>
</evidence>
<feature type="binding site" evidence="9">
    <location>
        <position position="87"/>
    </location>
    <ligand>
        <name>Mg(2+)</name>
        <dbReference type="ChEBI" id="CHEBI:18420"/>
        <label>2</label>
    </ligand>
</feature>
<evidence type="ECO:0000256" key="4">
    <source>
        <dbReference type="ARBA" id="ARBA00022519"/>
    </source>
</evidence>
<keyword evidence="4" id="KW-0997">Cell inner membrane</keyword>
<dbReference type="Proteomes" id="UP000324595">
    <property type="component" value="Unassembled WGS sequence"/>
</dbReference>
<feature type="binding site" evidence="10">
    <location>
        <position position="86"/>
    </location>
    <ligand>
        <name>Mg(2+)</name>
        <dbReference type="ChEBI" id="CHEBI:18420"/>
        <label>1</label>
        <note>catalytic</note>
    </ligand>
</feature>
<evidence type="ECO:0000256" key="1">
    <source>
        <dbReference type="ARBA" id="ARBA00001625"/>
    </source>
</evidence>
<comment type="cofactor">
    <cofactor evidence="9 10">
        <name>Mg(2+)</name>
        <dbReference type="ChEBI" id="CHEBI:18420"/>
    </cofactor>
</comment>
<keyword evidence="7 9" id="KW-0460">Magnesium</keyword>
<evidence type="ECO:0000256" key="5">
    <source>
        <dbReference type="ARBA" id="ARBA00022723"/>
    </source>
</evidence>
<sequence length="254" mass="28151">MLKEVITTAKEAGDAMLEIYNDVQDIKITRKDDDSPLTKADLASHHIIIDALQEIDPDTPVISEESGIPDYEERKDWAKFWIVDPLDGTKEFIKKNGEFTVNIALVDQGVPVMGVVYVPDKDVSYYATKEEGAFKQEADNAPRRIFSETTDNPSVAVQSRSHGSDELVEQLADKGIEIDKTIPAGSSLKFCLVAEGKADIYPRMGPTMEWDVAAGDCVYRYSARDGAHSSPLTYNKPDLKNGSFLIGLEENVEF</sequence>
<dbReference type="PROSITE" id="PS00629">
    <property type="entry name" value="IMP_1"/>
    <property type="match status" value="1"/>
</dbReference>
<dbReference type="SUPFAM" id="SSF56655">
    <property type="entry name" value="Carbohydrate phosphatase"/>
    <property type="match status" value="1"/>
</dbReference>
<feature type="binding site" evidence="9">
    <location>
        <position position="86"/>
    </location>
    <ligand>
        <name>Mg(2+)</name>
        <dbReference type="ChEBI" id="CHEBI:18420"/>
        <label>1</label>
    </ligand>
</feature>
<dbReference type="OrthoDB" id="9772456at2"/>
<feature type="binding site" evidence="9">
    <location>
        <position position="84"/>
    </location>
    <ligand>
        <name>Mg(2+)</name>
        <dbReference type="ChEBI" id="CHEBI:18420"/>
        <label>2</label>
    </ligand>
</feature>
<dbReference type="GO" id="GO:0008441">
    <property type="term" value="F:3'(2'),5'-bisphosphate nucleotidase activity"/>
    <property type="evidence" value="ECO:0007669"/>
    <property type="project" value="UniProtKB-UniRule"/>
</dbReference>
<dbReference type="AlphaFoldDB" id="A0A5D3YQP3"/>
<comment type="caution">
    <text evidence="11">The sequence shown here is derived from an EMBL/GenBank/DDBJ whole genome shotgun (WGS) entry which is preliminary data.</text>
</comment>
<comment type="subcellular location">
    <subcellularLocation>
        <location evidence="9">Cell membrane</location>
        <topology evidence="9">Peripheral membrane protein</topology>
        <orientation evidence="9">Cytoplasmic side</orientation>
    </subcellularLocation>
</comment>
<dbReference type="GO" id="GO:0000103">
    <property type="term" value="P:sulfate assimilation"/>
    <property type="evidence" value="ECO:0007669"/>
    <property type="project" value="TreeGrafter"/>
</dbReference>
<protein>
    <recommendedName>
        <fullName evidence="9">3'(2'),5'-bisphosphate nucleotidase CysQ</fullName>
        <ecNumber evidence="9">3.1.3.7</ecNumber>
    </recommendedName>
    <alternativeName>
        <fullName evidence="9">3'(2'),5-bisphosphonucleoside 3'(2')-phosphohydrolase</fullName>
    </alternativeName>
    <alternativeName>
        <fullName evidence="9">3'-phosphoadenosine 5'-phosphate phosphatase</fullName>
        <shortName evidence="9">PAP phosphatase</shortName>
    </alternativeName>
</protein>
<dbReference type="NCBIfam" id="TIGR01331">
    <property type="entry name" value="bisphos_cysQ"/>
    <property type="match status" value="1"/>
</dbReference>
<dbReference type="EMBL" id="VNHY01000001">
    <property type="protein sequence ID" value="TYP95638.1"/>
    <property type="molecule type" value="Genomic_DNA"/>
</dbReference>
<keyword evidence="5 9" id="KW-0479">Metal-binding</keyword>
<dbReference type="PANTHER" id="PTHR43028">
    <property type="entry name" value="3'(2'),5'-BISPHOSPHATE NUCLEOTIDASE 1"/>
    <property type="match status" value="1"/>
</dbReference>
<evidence type="ECO:0000256" key="2">
    <source>
        <dbReference type="ARBA" id="ARBA00005289"/>
    </source>
</evidence>
<dbReference type="EC" id="3.1.3.7" evidence="9"/>
<dbReference type="HAMAP" id="MF_02095">
    <property type="entry name" value="CysQ"/>
    <property type="match status" value="1"/>
</dbReference>
<proteinExistence type="inferred from homology"/>
<comment type="function">
    <text evidence="9">Converts adenosine-3',5'-bisphosphate (PAP) to AMP.</text>
</comment>
<dbReference type="GO" id="GO:0005886">
    <property type="term" value="C:plasma membrane"/>
    <property type="evidence" value="ECO:0007669"/>
    <property type="project" value="UniProtKB-SubCell"/>
</dbReference>
<feature type="binding site" evidence="9">
    <location>
        <position position="84"/>
    </location>
    <ligand>
        <name>Mg(2+)</name>
        <dbReference type="ChEBI" id="CHEBI:18420"/>
        <label>1</label>
    </ligand>
</feature>
<evidence type="ECO:0000256" key="8">
    <source>
        <dbReference type="ARBA" id="ARBA00023136"/>
    </source>
</evidence>
<dbReference type="InterPro" id="IPR020583">
    <property type="entry name" value="Inositol_monoP_metal-BS"/>
</dbReference>
<dbReference type="InterPro" id="IPR006240">
    <property type="entry name" value="CysQ"/>
</dbReference>
<feature type="binding site" evidence="10">
    <location>
        <position position="64"/>
    </location>
    <ligand>
        <name>Mg(2+)</name>
        <dbReference type="ChEBI" id="CHEBI:18420"/>
        <label>1</label>
        <note>catalytic</note>
    </ligand>
</feature>
<keyword evidence="6 9" id="KW-0378">Hydrolase</keyword>
<dbReference type="PRINTS" id="PR00377">
    <property type="entry name" value="IMPHPHTASES"/>
</dbReference>
<feature type="binding site" evidence="9">
    <location>
        <begin position="86"/>
        <end position="89"/>
    </location>
    <ligand>
        <name>substrate</name>
    </ligand>
</feature>